<keyword evidence="1" id="KW-0479">Metal-binding</keyword>
<evidence type="ECO:0000256" key="2">
    <source>
        <dbReference type="ARBA" id="ARBA00022737"/>
    </source>
</evidence>
<dbReference type="PROSITE" id="PS00028">
    <property type="entry name" value="ZINC_FINGER_C2H2_1"/>
    <property type="match status" value="2"/>
</dbReference>
<keyword evidence="2" id="KW-0677">Repeat</keyword>
<dbReference type="PROSITE" id="PS50157">
    <property type="entry name" value="ZINC_FINGER_C2H2_2"/>
    <property type="match status" value="2"/>
</dbReference>
<dbReference type="GO" id="GO:0000981">
    <property type="term" value="F:DNA-binding transcription factor activity, RNA polymerase II-specific"/>
    <property type="evidence" value="ECO:0007669"/>
    <property type="project" value="TreeGrafter"/>
</dbReference>
<dbReference type="GO" id="GO:0000785">
    <property type="term" value="C:chromatin"/>
    <property type="evidence" value="ECO:0007669"/>
    <property type="project" value="TreeGrafter"/>
</dbReference>
<reference evidence="7" key="1">
    <citation type="submission" date="2021-09" db="EMBL/GenBank/DDBJ databases">
        <authorList>
            <consortium name="AG Swart"/>
            <person name="Singh M."/>
            <person name="Singh A."/>
            <person name="Seah K."/>
            <person name="Emmerich C."/>
        </authorList>
    </citation>
    <scope>NUCLEOTIDE SEQUENCE</scope>
    <source>
        <strain evidence="7">ATCC30299</strain>
    </source>
</reference>
<dbReference type="SMART" id="SM00355">
    <property type="entry name" value="ZnF_C2H2"/>
    <property type="match status" value="2"/>
</dbReference>
<feature type="domain" description="C2H2-type" evidence="6">
    <location>
        <begin position="11"/>
        <end position="38"/>
    </location>
</feature>
<evidence type="ECO:0000313" key="8">
    <source>
        <dbReference type="Proteomes" id="UP001162131"/>
    </source>
</evidence>
<dbReference type="InterPro" id="IPR036236">
    <property type="entry name" value="Znf_C2H2_sf"/>
</dbReference>
<evidence type="ECO:0000256" key="5">
    <source>
        <dbReference type="PROSITE-ProRule" id="PRU00042"/>
    </source>
</evidence>
<dbReference type="Proteomes" id="UP001162131">
    <property type="component" value="Unassembled WGS sequence"/>
</dbReference>
<gene>
    <name evidence="7" type="ORF">BSTOLATCC_MIC29834</name>
</gene>
<dbReference type="Pfam" id="PF00096">
    <property type="entry name" value="zf-C2H2"/>
    <property type="match status" value="2"/>
</dbReference>
<sequence length="125" mass="14349">MEDPIIEGKKYQCSYCTKVLSSKQNLKEHLFTHSGEKPYVCKEKGCGIKFRQGSQLSAHRRIHKSIQGKAQKAYFYDIKLSDILIRHPHLLDEEYNENLPQTANTLINVPLITVPQENIVLPSIL</sequence>
<dbReference type="GO" id="GO:0005667">
    <property type="term" value="C:transcription regulator complex"/>
    <property type="evidence" value="ECO:0007669"/>
    <property type="project" value="TreeGrafter"/>
</dbReference>
<evidence type="ECO:0000259" key="6">
    <source>
        <dbReference type="PROSITE" id="PS50157"/>
    </source>
</evidence>
<organism evidence="7 8">
    <name type="scientific">Blepharisma stoltei</name>
    <dbReference type="NCBI Taxonomy" id="1481888"/>
    <lineage>
        <taxon>Eukaryota</taxon>
        <taxon>Sar</taxon>
        <taxon>Alveolata</taxon>
        <taxon>Ciliophora</taxon>
        <taxon>Postciliodesmatophora</taxon>
        <taxon>Heterotrichea</taxon>
        <taxon>Heterotrichida</taxon>
        <taxon>Blepharismidae</taxon>
        <taxon>Blepharisma</taxon>
    </lineage>
</organism>
<feature type="domain" description="C2H2-type" evidence="6">
    <location>
        <begin position="39"/>
        <end position="68"/>
    </location>
</feature>
<dbReference type="Gene3D" id="3.30.160.60">
    <property type="entry name" value="Classic Zinc Finger"/>
    <property type="match status" value="2"/>
</dbReference>
<dbReference type="GO" id="GO:0008270">
    <property type="term" value="F:zinc ion binding"/>
    <property type="evidence" value="ECO:0007669"/>
    <property type="project" value="UniProtKB-KW"/>
</dbReference>
<protein>
    <recommendedName>
        <fullName evidence="6">C2H2-type domain-containing protein</fullName>
    </recommendedName>
</protein>
<dbReference type="SUPFAM" id="SSF57667">
    <property type="entry name" value="beta-beta-alpha zinc fingers"/>
    <property type="match status" value="1"/>
</dbReference>
<evidence type="ECO:0000256" key="3">
    <source>
        <dbReference type="ARBA" id="ARBA00022771"/>
    </source>
</evidence>
<evidence type="ECO:0000256" key="1">
    <source>
        <dbReference type="ARBA" id="ARBA00022723"/>
    </source>
</evidence>
<dbReference type="GO" id="GO:0031519">
    <property type="term" value="C:PcG protein complex"/>
    <property type="evidence" value="ECO:0007669"/>
    <property type="project" value="TreeGrafter"/>
</dbReference>
<proteinExistence type="predicted"/>
<dbReference type="EMBL" id="CAJZBQ010000029">
    <property type="protein sequence ID" value="CAG9321930.1"/>
    <property type="molecule type" value="Genomic_DNA"/>
</dbReference>
<dbReference type="FunFam" id="3.30.160.60:FF:002343">
    <property type="entry name" value="Zinc finger protein 33A"/>
    <property type="match status" value="1"/>
</dbReference>
<evidence type="ECO:0000313" key="7">
    <source>
        <dbReference type="EMBL" id="CAG9321930.1"/>
    </source>
</evidence>
<dbReference type="GO" id="GO:0000978">
    <property type="term" value="F:RNA polymerase II cis-regulatory region sequence-specific DNA binding"/>
    <property type="evidence" value="ECO:0007669"/>
    <property type="project" value="TreeGrafter"/>
</dbReference>
<keyword evidence="3 5" id="KW-0863">Zinc-finger</keyword>
<dbReference type="PANTHER" id="PTHR14003:SF19">
    <property type="entry name" value="YY2 TRANSCRIPTION FACTOR"/>
    <property type="match status" value="1"/>
</dbReference>
<dbReference type="PANTHER" id="PTHR14003">
    <property type="entry name" value="TRANSCRIPTIONAL REPRESSOR PROTEIN YY"/>
    <property type="match status" value="1"/>
</dbReference>
<dbReference type="InterPro" id="IPR013087">
    <property type="entry name" value="Znf_C2H2_type"/>
</dbReference>
<comment type="caution">
    <text evidence="7">The sequence shown here is derived from an EMBL/GenBank/DDBJ whole genome shotgun (WGS) entry which is preliminary data.</text>
</comment>
<evidence type="ECO:0000256" key="4">
    <source>
        <dbReference type="ARBA" id="ARBA00022833"/>
    </source>
</evidence>
<name>A0AAU9JJP3_9CILI</name>
<keyword evidence="8" id="KW-1185">Reference proteome</keyword>
<keyword evidence="4" id="KW-0862">Zinc</keyword>
<accession>A0AAU9JJP3</accession>
<dbReference type="AlphaFoldDB" id="A0AAU9JJP3"/>